<reference evidence="3" key="1">
    <citation type="submission" date="2018-03" db="EMBL/GenBank/DDBJ databases">
        <authorList>
            <person name="Navarro De La Torre S."/>
        </authorList>
    </citation>
    <scope>NUCLEOTIDE SEQUENCE [LARGE SCALE GENOMIC DNA]</scope>
    <source>
        <strain evidence="3">EAod3</strain>
    </source>
</reference>
<dbReference type="Gene3D" id="3.30.420.40">
    <property type="match status" value="2"/>
</dbReference>
<dbReference type="InterPro" id="IPR036388">
    <property type="entry name" value="WH-like_DNA-bd_sf"/>
</dbReference>
<dbReference type="Pfam" id="PF13412">
    <property type="entry name" value="HTH_24"/>
    <property type="match status" value="1"/>
</dbReference>
<evidence type="ECO:0000313" key="2">
    <source>
        <dbReference type="EMBL" id="SPJ32220.1"/>
    </source>
</evidence>
<dbReference type="SUPFAM" id="SSF53067">
    <property type="entry name" value="Actin-like ATPase domain"/>
    <property type="match status" value="1"/>
</dbReference>
<dbReference type="Gene3D" id="1.10.10.10">
    <property type="entry name" value="Winged helix-like DNA-binding domain superfamily/Winged helix DNA-binding domain"/>
    <property type="match status" value="1"/>
</dbReference>
<gene>
    <name evidence="2" type="primary">nagC_1</name>
    <name evidence="2" type="ORF">KSP9073_00220</name>
</gene>
<dbReference type="OrthoDB" id="8595273at2"/>
<dbReference type="InterPro" id="IPR000600">
    <property type="entry name" value="ROK"/>
</dbReference>
<sequence length="399" mass="42694">MTRLPDPRPAGDLNSLKQRNRLAILDALRRSPNMTRTELARLTGLTKVTVGSAVMPLLERGWLEEGLLQRRRGGRPGRELFLGEHRHLLLGAEVGVHELRVLACTLSGTPLAQRCIPLSKTTPEEAARQLAQEITTLLESEALGERRLLGVGVALPGPVMPNEPLLGLAPNLGWHQVRFLDLLTRYLPALPGLKLMDNESSLAAFGELYFATHDAPESLLFVSADTGIGSGLVENGAPPRIIRGIHGLAGEIGHTLLDPDGTLCHCGNHGCAETLVSGWRLRQQLGINDNDDLATAVAALPKARTAPVLQRAGRALGMLLHNLHHTLNPAEIVIGGTLTALGPALMDPALARFASTQRRLLPEATLITPRVLTQGHLMPARGAAALVMASALAVLEEPL</sequence>
<evidence type="ECO:0000256" key="1">
    <source>
        <dbReference type="ARBA" id="ARBA00006479"/>
    </source>
</evidence>
<comment type="similarity">
    <text evidence="1">Belongs to the ROK (NagC/XylR) family.</text>
</comment>
<dbReference type="Proteomes" id="UP000244934">
    <property type="component" value="Unassembled WGS sequence"/>
</dbReference>
<dbReference type="Pfam" id="PF00480">
    <property type="entry name" value="ROK"/>
    <property type="match status" value="1"/>
</dbReference>
<accession>A0A2R8CH64</accession>
<dbReference type="EMBL" id="ONZI01000001">
    <property type="protein sequence ID" value="SPJ32220.1"/>
    <property type="molecule type" value="Genomic_DNA"/>
</dbReference>
<evidence type="ECO:0000313" key="3">
    <source>
        <dbReference type="Proteomes" id="UP000244934"/>
    </source>
</evidence>
<keyword evidence="3" id="KW-1185">Reference proteome</keyword>
<protein>
    <submittedName>
        <fullName evidence="2">N-acetylglucosamine repressor</fullName>
    </submittedName>
</protein>
<dbReference type="PANTHER" id="PTHR18964">
    <property type="entry name" value="ROK (REPRESSOR, ORF, KINASE) FAMILY"/>
    <property type="match status" value="1"/>
</dbReference>
<dbReference type="SUPFAM" id="SSF46785">
    <property type="entry name" value="Winged helix' DNA-binding domain"/>
    <property type="match status" value="1"/>
</dbReference>
<dbReference type="AlphaFoldDB" id="A0A2R8CH64"/>
<dbReference type="PANTHER" id="PTHR18964:SF149">
    <property type="entry name" value="BIFUNCTIONAL UDP-N-ACETYLGLUCOSAMINE 2-EPIMERASE_N-ACETYLMANNOSAMINE KINASE"/>
    <property type="match status" value="1"/>
</dbReference>
<dbReference type="InterPro" id="IPR043129">
    <property type="entry name" value="ATPase_NBD"/>
</dbReference>
<name>A0A2R8CH64_9GAMM</name>
<dbReference type="RefSeq" id="WP_108841972.1">
    <property type="nucleotide sequence ID" value="NZ_ONZI01000001.1"/>
</dbReference>
<proteinExistence type="inferred from homology"/>
<dbReference type="InterPro" id="IPR036390">
    <property type="entry name" value="WH_DNA-bd_sf"/>
</dbReference>
<organism evidence="2 3">
    <name type="scientific">Kushneria phyllosphaerae</name>
    <dbReference type="NCBI Taxonomy" id="2100822"/>
    <lineage>
        <taxon>Bacteria</taxon>
        <taxon>Pseudomonadati</taxon>
        <taxon>Pseudomonadota</taxon>
        <taxon>Gammaproteobacteria</taxon>
        <taxon>Oceanospirillales</taxon>
        <taxon>Halomonadaceae</taxon>
        <taxon>Kushneria</taxon>
    </lineage>
</organism>